<feature type="chain" id="PRO_5016248928" evidence="4">
    <location>
        <begin position="19"/>
        <end position="334"/>
    </location>
</feature>
<keyword evidence="2 4" id="KW-0732">Signal</keyword>
<feature type="signal peptide" evidence="4">
    <location>
        <begin position="1"/>
        <end position="18"/>
    </location>
</feature>
<evidence type="ECO:0000256" key="4">
    <source>
        <dbReference type="SAM" id="SignalP"/>
    </source>
</evidence>
<keyword evidence="6" id="KW-1185">Reference proteome</keyword>
<evidence type="ECO:0000256" key="2">
    <source>
        <dbReference type="ARBA" id="ARBA00022729"/>
    </source>
</evidence>
<accession>A0A317C2Z2</accession>
<comment type="caution">
    <text evidence="5">The sequence shown here is derived from an EMBL/GenBank/DDBJ whole genome shotgun (WGS) entry which is preliminary data.</text>
</comment>
<evidence type="ECO:0000256" key="1">
    <source>
        <dbReference type="ARBA" id="ARBA00008520"/>
    </source>
</evidence>
<dbReference type="Pfam" id="PF13343">
    <property type="entry name" value="SBP_bac_6"/>
    <property type="match status" value="1"/>
</dbReference>
<dbReference type="OrthoDB" id="9769567at2"/>
<sequence length="334" mass="36689">MSKLLLIFLLSVSSSVFADTVNIYSSRQSQLIKPLLDAFQADTGIKVNLVTGKDDVLIKRLQAEGQNSPADLLMTADAGRLYRAKSLGLLQPINSPSLFRMIPANLRDPGNTWFGLTYRARVIFYAKGRVNPQQLSTYEALAQPQWRGRVCVRSSGSIYNQSLTASMIASIGLPKTQQWANGLVKNFAQNPVGGDRDQIKALASGRCDVAIANSYYYAQMLFGGDRAQQAAANQAALFWPNQADRGAHINISGAGVTRSAKHKDNAIRLLNYLLKDDAQRWYATVNGEYPVKAGIPADPRLQAWGKFKSDSLNLMALGRFNAEASKLMDKAGWR</sequence>
<dbReference type="PIRSF" id="PIRSF002825">
    <property type="entry name" value="CfbpA"/>
    <property type="match status" value="1"/>
</dbReference>
<comment type="similarity">
    <text evidence="1">Belongs to the bacterial solute-binding protein 1 family.</text>
</comment>
<gene>
    <name evidence="5" type="ORF">DKW60_20405</name>
</gene>
<evidence type="ECO:0000313" key="6">
    <source>
        <dbReference type="Proteomes" id="UP000245539"/>
    </source>
</evidence>
<dbReference type="EMBL" id="QGKM01000083">
    <property type="protein sequence ID" value="PWQ92551.1"/>
    <property type="molecule type" value="Genomic_DNA"/>
</dbReference>
<evidence type="ECO:0000256" key="3">
    <source>
        <dbReference type="PIRSR" id="PIRSR002825-1"/>
    </source>
</evidence>
<dbReference type="GO" id="GO:0030288">
    <property type="term" value="C:outer membrane-bounded periplasmic space"/>
    <property type="evidence" value="ECO:0007669"/>
    <property type="project" value="TreeGrafter"/>
</dbReference>
<protein>
    <submittedName>
        <fullName evidence="5">Fe(3+) ABC transporter substrate-binding protein</fullName>
    </submittedName>
</protein>
<dbReference type="GO" id="GO:0046872">
    <property type="term" value="F:metal ion binding"/>
    <property type="evidence" value="ECO:0007669"/>
    <property type="project" value="UniProtKB-KW"/>
</dbReference>
<dbReference type="PANTHER" id="PTHR30006">
    <property type="entry name" value="THIAMINE-BINDING PERIPLASMIC PROTEIN-RELATED"/>
    <property type="match status" value="1"/>
</dbReference>
<dbReference type="RefSeq" id="WP_109839511.1">
    <property type="nucleotide sequence ID" value="NZ_QGKM01000083.1"/>
</dbReference>
<organism evidence="5 6">
    <name type="scientific">Leucothrix pacifica</name>
    <dbReference type="NCBI Taxonomy" id="1247513"/>
    <lineage>
        <taxon>Bacteria</taxon>
        <taxon>Pseudomonadati</taxon>
        <taxon>Pseudomonadota</taxon>
        <taxon>Gammaproteobacteria</taxon>
        <taxon>Thiotrichales</taxon>
        <taxon>Thiotrichaceae</taxon>
        <taxon>Leucothrix</taxon>
    </lineage>
</organism>
<dbReference type="Proteomes" id="UP000245539">
    <property type="component" value="Unassembled WGS sequence"/>
</dbReference>
<dbReference type="Gene3D" id="3.40.190.10">
    <property type="entry name" value="Periplasmic binding protein-like II"/>
    <property type="match status" value="2"/>
</dbReference>
<evidence type="ECO:0000313" key="5">
    <source>
        <dbReference type="EMBL" id="PWQ92551.1"/>
    </source>
</evidence>
<keyword evidence="3" id="KW-0479">Metal-binding</keyword>
<proteinExistence type="inferred from homology"/>
<dbReference type="InterPro" id="IPR026045">
    <property type="entry name" value="Ferric-bd"/>
</dbReference>
<feature type="binding site" evidence="3">
    <location>
        <position position="216"/>
    </location>
    <ligand>
        <name>Fe cation</name>
        <dbReference type="ChEBI" id="CHEBI:24875"/>
    </ligand>
</feature>
<keyword evidence="3" id="KW-0408">Iron</keyword>
<reference evidence="5 6" key="1">
    <citation type="submission" date="2018-05" db="EMBL/GenBank/DDBJ databases">
        <title>Leucothrix arctica sp. nov., isolated from Arctic seawater.</title>
        <authorList>
            <person name="Choi A."/>
            <person name="Baek K."/>
        </authorList>
    </citation>
    <scope>NUCLEOTIDE SEQUENCE [LARGE SCALE GENOMIC DNA]</scope>
    <source>
        <strain evidence="5 6">JCM 18388</strain>
    </source>
</reference>
<dbReference type="AlphaFoldDB" id="A0A317C2Z2"/>
<dbReference type="CDD" id="cd13542">
    <property type="entry name" value="PBP2_FutA1_ilke"/>
    <property type="match status" value="1"/>
</dbReference>
<dbReference type="PANTHER" id="PTHR30006:SF15">
    <property type="entry name" value="IRON-UTILIZATION PERIPLASMIC PROTEIN"/>
    <property type="match status" value="1"/>
</dbReference>
<feature type="binding site" evidence="3">
    <location>
        <position position="215"/>
    </location>
    <ligand>
        <name>Fe cation</name>
        <dbReference type="ChEBI" id="CHEBI:24875"/>
    </ligand>
</feature>
<dbReference type="SUPFAM" id="SSF53850">
    <property type="entry name" value="Periplasmic binding protein-like II"/>
    <property type="match status" value="1"/>
</dbReference>
<name>A0A317C2Z2_9GAMM</name>